<evidence type="ECO:0000256" key="4">
    <source>
        <dbReference type="ARBA" id="ARBA00022723"/>
    </source>
</evidence>
<dbReference type="InterPro" id="IPR043129">
    <property type="entry name" value="ATPase_NBD"/>
</dbReference>
<dbReference type="AlphaFoldDB" id="A0A841GGD0"/>
<dbReference type="SUPFAM" id="SSF53067">
    <property type="entry name" value="Actin-like ATPase domain"/>
    <property type="match status" value="2"/>
</dbReference>
<evidence type="ECO:0000256" key="7">
    <source>
        <dbReference type="ARBA" id="ARBA00022840"/>
    </source>
</evidence>
<feature type="binding site" evidence="9">
    <location>
        <position position="389"/>
    </location>
    <ligand>
        <name>Mg(2+)</name>
        <dbReference type="ChEBI" id="CHEBI:18420"/>
    </ligand>
</feature>
<feature type="binding site" evidence="9">
    <location>
        <begin position="335"/>
        <end position="339"/>
    </location>
    <ligand>
        <name>ATP</name>
        <dbReference type="ChEBI" id="CHEBI:30616"/>
    </ligand>
</feature>
<evidence type="ECO:0000256" key="1">
    <source>
        <dbReference type="ARBA" id="ARBA00008748"/>
    </source>
</evidence>
<evidence type="ECO:0000256" key="6">
    <source>
        <dbReference type="ARBA" id="ARBA00022777"/>
    </source>
</evidence>
<evidence type="ECO:0000313" key="11">
    <source>
        <dbReference type="EMBL" id="MBB6055736.1"/>
    </source>
</evidence>
<comment type="function">
    <text evidence="9">Catalyzes the formation of acetyl phosphate from acetate and ATP. Can also catalyze the reverse reaction.</text>
</comment>
<sequence length="402" mass="43182">MEVTINPTVLVVNCGSSSLKFAIVDPVTGEQYLSGLAEALGLPEAQISWRFGDGEKRKDSLASGADHTAALTYLEEHILEGKPELMKSFIAVGHRVVHGGELFTHPTLITDEVVKGIEQCIPLAPLHNPAHLLGIAAARRLFSELPHVAIFDTAFHQTMPAKAFMYPLPNELYKEHAIRRYGAHGTSHYYVTTEAAKLLGKPMSETNIITAHLGNGGSVSAIKNGKCVDTSMGLTPLEGIVMGTRCGDIDPSIVFFLIDTLGYSVEDVRNTLNKKSGLLGLSGKTSDFRGVIEGLEQGDEQCQQAFDIYCYRLAKYIVSYYVAVGKVDALIFTGGIGENSMPMRSAVLKLLEGFGFVEDEAGNAAARFGNSGLITKAGSTKAFVIPTNEELVIAQGAAEFAK</sequence>
<organism evidence="11 12">
    <name type="scientific">Tolumonas osonensis</name>
    <dbReference type="NCBI Taxonomy" id="675874"/>
    <lineage>
        <taxon>Bacteria</taxon>
        <taxon>Pseudomonadati</taxon>
        <taxon>Pseudomonadota</taxon>
        <taxon>Gammaproteobacteria</taxon>
        <taxon>Aeromonadales</taxon>
        <taxon>Aeromonadaceae</taxon>
        <taxon>Tolumonas</taxon>
    </lineage>
</organism>
<keyword evidence="2 9" id="KW-0963">Cytoplasm</keyword>
<comment type="cofactor">
    <cofactor evidence="9">
        <name>Mg(2+)</name>
        <dbReference type="ChEBI" id="CHEBI:18420"/>
    </cofactor>
    <cofactor evidence="9">
        <name>Mn(2+)</name>
        <dbReference type="ChEBI" id="CHEBI:29035"/>
    </cofactor>
    <text evidence="9">Mg(2+). Can also accept Mn(2+).</text>
</comment>
<dbReference type="UniPathway" id="UPA00340">
    <property type="reaction ID" value="UER00458"/>
</dbReference>
<dbReference type="Proteomes" id="UP000585721">
    <property type="component" value="Unassembled WGS sequence"/>
</dbReference>
<dbReference type="InterPro" id="IPR004372">
    <property type="entry name" value="Ac/propionate_kinase"/>
</dbReference>
<dbReference type="GO" id="GO:0006083">
    <property type="term" value="P:acetate metabolic process"/>
    <property type="evidence" value="ECO:0007669"/>
    <property type="project" value="TreeGrafter"/>
</dbReference>
<feature type="site" description="Transition state stabilizer" evidence="9">
    <location>
        <position position="184"/>
    </location>
</feature>
<gene>
    <name evidence="9" type="primary">ackA</name>
    <name evidence="11" type="ORF">HNR75_001654</name>
</gene>
<feature type="active site" description="Proton donor/acceptor" evidence="9">
    <location>
        <position position="152"/>
    </location>
</feature>
<keyword evidence="4 9" id="KW-0479">Metal-binding</keyword>
<feature type="binding site" evidence="9">
    <location>
        <begin position="212"/>
        <end position="216"/>
    </location>
    <ligand>
        <name>ATP</name>
        <dbReference type="ChEBI" id="CHEBI:30616"/>
    </ligand>
</feature>
<keyword evidence="7 9" id="KW-0067">ATP-binding</keyword>
<reference evidence="11 12" key="1">
    <citation type="submission" date="2020-08" db="EMBL/GenBank/DDBJ databases">
        <title>Genomic Encyclopedia of Type Strains, Phase IV (KMG-IV): sequencing the most valuable type-strain genomes for metagenomic binning, comparative biology and taxonomic classification.</title>
        <authorList>
            <person name="Goeker M."/>
        </authorList>
    </citation>
    <scope>NUCLEOTIDE SEQUENCE [LARGE SCALE GENOMIC DNA]</scope>
    <source>
        <strain evidence="11 12">DSM 22975</strain>
    </source>
</reference>
<evidence type="ECO:0000256" key="3">
    <source>
        <dbReference type="ARBA" id="ARBA00022679"/>
    </source>
</evidence>
<dbReference type="PANTHER" id="PTHR21060:SF21">
    <property type="entry name" value="ACETATE KINASE"/>
    <property type="match status" value="1"/>
</dbReference>
<keyword evidence="12" id="KW-1185">Reference proteome</keyword>
<dbReference type="PIRSF" id="PIRSF000722">
    <property type="entry name" value="Acetate_prop_kin"/>
    <property type="match status" value="1"/>
</dbReference>
<dbReference type="PROSITE" id="PS01075">
    <property type="entry name" value="ACETATE_KINASE_1"/>
    <property type="match status" value="1"/>
</dbReference>
<dbReference type="GO" id="GO:0008776">
    <property type="term" value="F:acetate kinase activity"/>
    <property type="evidence" value="ECO:0007669"/>
    <property type="project" value="UniProtKB-UniRule"/>
</dbReference>
<dbReference type="InterPro" id="IPR023865">
    <property type="entry name" value="Aliphatic_acid_kinase_CS"/>
</dbReference>
<name>A0A841GGD0_9GAMM</name>
<evidence type="ECO:0000256" key="10">
    <source>
        <dbReference type="RuleBase" id="RU003835"/>
    </source>
</evidence>
<dbReference type="Gene3D" id="3.30.420.40">
    <property type="match status" value="2"/>
</dbReference>
<accession>A0A841GGD0</accession>
<dbReference type="EMBL" id="JACHGR010000005">
    <property type="protein sequence ID" value="MBB6055736.1"/>
    <property type="molecule type" value="Genomic_DNA"/>
</dbReference>
<dbReference type="GO" id="GO:0006085">
    <property type="term" value="P:acetyl-CoA biosynthetic process"/>
    <property type="evidence" value="ECO:0007669"/>
    <property type="project" value="UniProtKB-UniRule"/>
</dbReference>
<dbReference type="NCBIfam" id="TIGR00016">
    <property type="entry name" value="ackA"/>
    <property type="match status" value="1"/>
</dbReference>
<feature type="binding site" evidence="9">
    <location>
        <begin position="287"/>
        <end position="289"/>
    </location>
    <ligand>
        <name>ATP</name>
        <dbReference type="ChEBI" id="CHEBI:30616"/>
    </ligand>
</feature>
<evidence type="ECO:0000313" key="12">
    <source>
        <dbReference type="Proteomes" id="UP000585721"/>
    </source>
</evidence>
<feature type="binding site" evidence="9">
    <location>
        <position position="95"/>
    </location>
    <ligand>
        <name>substrate</name>
    </ligand>
</feature>
<dbReference type="PRINTS" id="PR00471">
    <property type="entry name" value="ACETATEKNASE"/>
</dbReference>
<evidence type="ECO:0000256" key="8">
    <source>
        <dbReference type="ARBA" id="ARBA00022842"/>
    </source>
</evidence>
<comment type="catalytic activity">
    <reaction evidence="9">
        <text>acetate + ATP = acetyl phosphate + ADP</text>
        <dbReference type="Rhea" id="RHEA:11352"/>
        <dbReference type="ChEBI" id="CHEBI:22191"/>
        <dbReference type="ChEBI" id="CHEBI:30089"/>
        <dbReference type="ChEBI" id="CHEBI:30616"/>
        <dbReference type="ChEBI" id="CHEBI:456216"/>
        <dbReference type="EC" id="2.7.2.1"/>
    </reaction>
</comment>
<feature type="binding site" evidence="9">
    <location>
        <position position="13"/>
    </location>
    <ligand>
        <name>Mg(2+)</name>
        <dbReference type="ChEBI" id="CHEBI:18420"/>
    </ligand>
</feature>
<dbReference type="GO" id="GO:0005829">
    <property type="term" value="C:cytosol"/>
    <property type="evidence" value="ECO:0007669"/>
    <property type="project" value="TreeGrafter"/>
</dbReference>
<comment type="subunit">
    <text evidence="9">Homodimer.</text>
</comment>
<keyword evidence="8 9" id="KW-0460">Magnesium</keyword>
<keyword evidence="6 9" id="KW-0418">Kinase</keyword>
<comment type="pathway">
    <text evidence="9">Metabolic intermediate biosynthesis; acetyl-CoA biosynthesis; acetyl-CoA from acetate: step 1/2.</text>
</comment>
<protein>
    <recommendedName>
        <fullName evidence="9">Acetate kinase</fullName>
        <ecNumber evidence="9">2.7.2.1</ecNumber>
    </recommendedName>
    <alternativeName>
        <fullName evidence="9">Acetokinase</fullName>
    </alternativeName>
</protein>
<evidence type="ECO:0000256" key="2">
    <source>
        <dbReference type="ARBA" id="ARBA00022490"/>
    </source>
</evidence>
<evidence type="ECO:0000256" key="5">
    <source>
        <dbReference type="ARBA" id="ARBA00022741"/>
    </source>
</evidence>
<dbReference type="InterPro" id="IPR000890">
    <property type="entry name" value="Aliphatic_acid_kin_short-chain"/>
</dbReference>
<proteinExistence type="inferred from homology"/>
<dbReference type="PANTHER" id="PTHR21060">
    <property type="entry name" value="ACETATE KINASE"/>
    <property type="match status" value="1"/>
</dbReference>
<feature type="site" description="Transition state stabilizer" evidence="9">
    <location>
        <position position="245"/>
    </location>
</feature>
<dbReference type="PROSITE" id="PS01076">
    <property type="entry name" value="ACETATE_KINASE_2"/>
    <property type="match status" value="1"/>
</dbReference>
<dbReference type="EC" id="2.7.2.1" evidence="9"/>
<dbReference type="HAMAP" id="MF_00020">
    <property type="entry name" value="Acetate_kinase"/>
    <property type="match status" value="1"/>
</dbReference>
<dbReference type="GO" id="GO:0005524">
    <property type="term" value="F:ATP binding"/>
    <property type="evidence" value="ECO:0007669"/>
    <property type="project" value="UniProtKB-KW"/>
</dbReference>
<comment type="subcellular location">
    <subcellularLocation>
        <location evidence="9">Cytoplasm</location>
    </subcellularLocation>
</comment>
<keyword evidence="5 9" id="KW-0547">Nucleotide-binding</keyword>
<dbReference type="CDD" id="cd24010">
    <property type="entry name" value="ASKHA_NBD_AcK_PK"/>
    <property type="match status" value="1"/>
</dbReference>
<keyword evidence="3 9" id="KW-0808">Transferase</keyword>
<comment type="caution">
    <text evidence="11">The sequence shown here is derived from an EMBL/GenBank/DDBJ whole genome shotgun (WGS) entry which is preliminary data.</text>
</comment>
<dbReference type="Pfam" id="PF00871">
    <property type="entry name" value="Acetate_kinase"/>
    <property type="match status" value="1"/>
</dbReference>
<comment type="similarity">
    <text evidence="1 9 10">Belongs to the acetokinase family.</text>
</comment>
<feature type="binding site" evidence="9">
    <location>
        <position position="20"/>
    </location>
    <ligand>
        <name>ATP</name>
        <dbReference type="ChEBI" id="CHEBI:30616"/>
    </ligand>
</feature>
<dbReference type="GO" id="GO:0000287">
    <property type="term" value="F:magnesium ion binding"/>
    <property type="evidence" value="ECO:0007669"/>
    <property type="project" value="UniProtKB-UniRule"/>
</dbReference>
<evidence type="ECO:0000256" key="9">
    <source>
        <dbReference type="HAMAP-Rule" id="MF_00020"/>
    </source>
</evidence>